<evidence type="ECO:0000313" key="6">
    <source>
        <dbReference type="Proteomes" id="UP000257706"/>
    </source>
</evidence>
<dbReference type="InterPro" id="IPR029063">
    <property type="entry name" value="SAM-dependent_MTases_sf"/>
</dbReference>
<dbReference type="PANTHER" id="PTHR43861">
    <property type="entry name" value="TRANS-ACONITATE 2-METHYLTRANSFERASE-RELATED"/>
    <property type="match status" value="1"/>
</dbReference>
<dbReference type="Gene3D" id="3.40.50.150">
    <property type="entry name" value="Vaccinia Virus protein VP39"/>
    <property type="match status" value="1"/>
</dbReference>
<dbReference type="EMBL" id="DMAI01000163">
    <property type="protein sequence ID" value="HAE47906.1"/>
    <property type="molecule type" value="Genomic_DNA"/>
</dbReference>
<reference evidence="3 6" key="2">
    <citation type="journal article" date="2018" name="Nat. Biotechnol.">
        <title>A standardized bacterial taxonomy based on genome phylogeny substantially revises the tree of life.</title>
        <authorList>
            <person name="Parks D.H."/>
            <person name="Chuvochina M."/>
            <person name="Waite D.W."/>
            <person name="Rinke C."/>
            <person name="Skarshewski A."/>
            <person name="Chaumeil P.A."/>
            <person name="Hugenholtz P."/>
        </authorList>
    </citation>
    <scope>NUCLEOTIDE SEQUENCE [LARGE SCALE GENOMIC DNA]</scope>
    <source>
        <strain evidence="3">UBA8739</strain>
    </source>
</reference>
<dbReference type="SUPFAM" id="SSF53335">
    <property type="entry name" value="S-adenosyl-L-methionine-dependent methyltransferases"/>
    <property type="match status" value="1"/>
</dbReference>
<evidence type="ECO:0000313" key="5">
    <source>
        <dbReference type="Proteomes" id="UP000075787"/>
    </source>
</evidence>
<dbReference type="PANTHER" id="PTHR43861:SF2">
    <property type="entry name" value="CARBOXY-S-ADENOSYL-L-METHIONINE SYNTHASE"/>
    <property type="match status" value="1"/>
</dbReference>
<dbReference type="Proteomes" id="UP000257706">
    <property type="component" value="Unassembled WGS sequence"/>
</dbReference>
<dbReference type="CDD" id="cd02440">
    <property type="entry name" value="AdoMet_MTases"/>
    <property type="match status" value="1"/>
</dbReference>
<reference evidence="4 5" key="1">
    <citation type="submission" date="2015-12" db="EMBL/GenBank/DDBJ databases">
        <title>Genome sequence of Tistrella mobilis MCCC 1A02139.</title>
        <authorList>
            <person name="Lu L."/>
            <person name="Lai Q."/>
            <person name="Shao Z."/>
            <person name="Qian P."/>
        </authorList>
    </citation>
    <scope>NUCLEOTIDE SEQUENCE [LARGE SCALE GENOMIC DNA]</scope>
    <source>
        <strain evidence="4 5">MCCC 1A02139</strain>
    </source>
</reference>
<dbReference type="Proteomes" id="UP000075787">
    <property type="component" value="Unassembled WGS sequence"/>
</dbReference>
<keyword evidence="4" id="KW-0489">Methyltransferase</keyword>
<keyword evidence="1 4" id="KW-0808">Transferase</keyword>
<dbReference type="OrthoDB" id="9800454at2"/>
<dbReference type="Pfam" id="PF13649">
    <property type="entry name" value="Methyltransf_25"/>
    <property type="match status" value="1"/>
</dbReference>
<dbReference type="GO" id="GO:0032259">
    <property type="term" value="P:methylation"/>
    <property type="evidence" value="ECO:0007669"/>
    <property type="project" value="UniProtKB-KW"/>
</dbReference>
<dbReference type="InterPro" id="IPR041698">
    <property type="entry name" value="Methyltransf_25"/>
</dbReference>
<comment type="caution">
    <text evidence="4">The sequence shown here is derived from an EMBL/GenBank/DDBJ whole genome shotgun (WGS) entry which is preliminary data.</text>
</comment>
<feature type="domain" description="Methyltransferase" evidence="2">
    <location>
        <begin position="68"/>
        <end position="164"/>
    </location>
</feature>
<proteinExistence type="predicted"/>
<evidence type="ECO:0000313" key="4">
    <source>
        <dbReference type="EMBL" id="KYO49396.1"/>
    </source>
</evidence>
<accession>A0A162JKS6</accession>
<organism evidence="4 5">
    <name type="scientific">Tistrella mobilis</name>
    <dbReference type="NCBI Taxonomy" id="171437"/>
    <lineage>
        <taxon>Bacteria</taxon>
        <taxon>Pseudomonadati</taxon>
        <taxon>Pseudomonadota</taxon>
        <taxon>Alphaproteobacteria</taxon>
        <taxon>Geminicoccales</taxon>
        <taxon>Geminicoccaceae</taxon>
        <taxon>Tistrella</taxon>
    </lineage>
</organism>
<dbReference type="EMBL" id="LPZR01000228">
    <property type="protein sequence ID" value="KYO49396.1"/>
    <property type="molecule type" value="Genomic_DNA"/>
</dbReference>
<name>A0A162JKS6_9PROT</name>
<dbReference type="GeneID" id="97240431"/>
<gene>
    <name evidence="4" type="ORF">AUP44_17790</name>
    <name evidence="3" type="ORF">DCK97_10840</name>
</gene>
<dbReference type="RefSeq" id="WP_062770361.1">
    <property type="nucleotide sequence ID" value="NZ_CP121045.1"/>
</dbReference>
<evidence type="ECO:0000256" key="1">
    <source>
        <dbReference type="ARBA" id="ARBA00022679"/>
    </source>
</evidence>
<dbReference type="GO" id="GO:0008168">
    <property type="term" value="F:methyltransferase activity"/>
    <property type="evidence" value="ECO:0007669"/>
    <property type="project" value="UniProtKB-KW"/>
</dbReference>
<sequence>MTATPETSRIVELAAGDGIAVAPARWSFAGDVAGKFDGHVSRSVPLYDSGHDLTARLSDYFVRAGSTVYEIGTSTGTLLRRLAARHGDLADTRFIGLDVEPDMIAHARQVHADMPNMFFQTARAERFAFERSDLITAHYTVQFIPPKHRQALFDRIWDALDWGGAFILFEKVRANDARFQDAFTTLYNEFKLANGYDHHEVLAKSLSLKGKMEPFTSEANVDFMRRAGFSDIITVQKYLCFEGWLAIK</sequence>
<protein>
    <submittedName>
        <fullName evidence="3 4">Methyltransferase</fullName>
    </submittedName>
</protein>
<evidence type="ECO:0000313" key="3">
    <source>
        <dbReference type="EMBL" id="HAE47906.1"/>
    </source>
</evidence>
<evidence type="ECO:0000259" key="2">
    <source>
        <dbReference type="Pfam" id="PF13649"/>
    </source>
</evidence>
<dbReference type="AlphaFoldDB" id="A0A162JKS6"/>